<dbReference type="VEuPathDB" id="FungiDB:PV07_05206"/>
<dbReference type="AlphaFoldDB" id="A0A0D2CE10"/>
<protein>
    <submittedName>
        <fullName evidence="2">Uncharacterized protein</fullName>
    </submittedName>
</protein>
<evidence type="ECO:0000313" key="3">
    <source>
        <dbReference type="Proteomes" id="UP000054466"/>
    </source>
</evidence>
<accession>A0A0D2CE10</accession>
<dbReference type="OrthoDB" id="3934656at2759"/>
<evidence type="ECO:0000256" key="1">
    <source>
        <dbReference type="SAM" id="MobiDB-lite"/>
    </source>
</evidence>
<sequence>MVGELTFASKMGFMEQGKDLDAMMAGNKDFLAYAAVYGQIPAIHKVLLSNPLLARLMPAMETWNPVLLFTLKVINGRAAAKRGGQRTKADVEAHDMPSRWEKV</sequence>
<dbReference type="HOGENOM" id="CLU_2263461_0_0_1"/>
<reference evidence="2 3" key="1">
    <citation type="submission" date="2015-01" db="EMBL/GenBank/DDBJ databases">
        <title>The Genome Sequence of Cladophialophora immunda CBS83496.</title>
        <authorList>
            <consortium name="The Broad Institute Genomics Platform"/>
            <person name="Cuomo C."/>
            <person name="de Hoog S."/>
            <person name="Gorbushina A."/>
            <person name="Stielow B."/>
            <person name="Teixiera M."/>
            <person name="Abouelleil A."/>
            <person name="Chapman S.B."/>
            <person name="Priest M."/>
            <person name="Young S.K."/>
            <person name="Wortman J."/>
            <person name="Nusbaum C."/>
            <person name="Birren B."/>
        </authorList>
    </citation>
    <scope>NUCLEOTIDE SEQUENCE [LARGE SCALE GENOMIC DNA]</scope>
    <source>
        <strain evidence="2 3">CBS 83496</strain>
    </source>
</reference>
<dbReference type="GeneID" id="27344400"/>
<gene>
    <name evidence="2" type="ORF">PV07_05206</name>
</gene>
<evidence type="ECO:0000313" key="2">
    <source>
        <dbReference type="EMBL" id="KIW29388.1"/>
    </source>
</evidence>
<feature type="compositionally biased region" description="Basic and acidic residues" evidence="1">
    <location>
        <begin position="87"/>
        <end position="103"/>
    </location>
</feature>
<organism evidence="2 3">
    <name type="scientific">Cladophialophora immunda</name>
    <dbReference type="NCBI Taxonomy" id="569365"/>
    <lineage>
        <taxon>Eukaryota</taxon>
        <taxon>Fungi</taxon>
        <taxon>Dikarya</taxon>
        <taxon>Ascomycota</taxon>
        <taxon>Pezizomycotina</taxon>
        <taxon>Eurotiomycetes</taxon>
        <taxon>Chaetothyriomycetidae</taxon>
        <taxon>Chaetothyriales</taxon>
        <taxon>Herpotrichiellaceae</taxon>
        <taxon>Cladophialophora</taxon>
    </lineage>
</organism>
<keyword evidence="3" id="KW-1185">Reference proteome</keyword>
<proteinExistence type="predicted"/>
<dbReference type="STRING" id="569365.A0A0D2CE10"/>
<name>A0A0D2CE10_9EURO</name>
<feature type="region of interest" description="Disordered" evidence="1">
    <location>
        <begin position="82"/>
        <end position="103"/>
    </location>
</feature>
<dbReference type="RefSeq" id="XP_016249604.1">
    <property type="nucleotide sequence ID" value="XM_016392085.1"/>
</dbReference>
<dbReference type="Proteomes" id="UP000054466">
    <property type="component" value="Unassembled WGS sequence"/>
</dbReference>
<dbReference type="EMBL" id="KN847042">
    <property type="protein sequence ID" value="KIW29388.1"/>
    <property type="molecule type" value="Genomic_DNA"/>
</dbReference>